<name>A0A0Z8Q579_STRSU</name>
<dbReference type="PROSITE" id="PS50206">
    <property type="entry name" value="RHODANESE_3"/>
    <property type="match status" value="1"/>
</dbReference>
<dbReference type="PANTHER" id="PTHR43031">
    <property type="entry name" value="FAD-DEPENDENT OXIDOREDUCTASE"/>
    <property type="match status" value="1"/>
</dbReference>
<dbReference type="InterPro" id="IPR001763">
    <property type="entry name" value="Rhodanese-like_dom"/>
</dbReference>
<organism evidence="2 3">
    <name type="scientific">Streptococcus suis</name>
    <dbReference type="NCBI Taxonomy" id="1307"/>
    <lineage>
        <taxon>Bacteria</taxon>
        <taxon>Bacillati</taxon>
        <taxon>Bacillota</taxon>
        <taxon>Bacilli</taxon>
        <taxon>Lactobacillales</taxon>
        <taxon>Streptococcaceae</taxon>
        <taxon>Streptococcus</taxon>
    </lineage>
</organism>
<dbReference type="InterPro" id="IPR050229">
    <property type="entry name" value="GlpE_sulfurtransferase"/>
</dbReference>
<dbReference type="AlphaFoldDB" id="A0A0Z8Q579"/>
<dbReference type="GO" id="GO:0004792">
    <property type="term" value="F:thiosulfate-cyanide sulfurtransferase activity"/>
    <property type="evidence" value="ECO:0007669"/>
    <property type="project" value="UniProtKB-EC"/>
</dbReference>
<sequence length="107" mass="12032">MLKQILSTILKQKESLALQDLPKVLEDKNTKLLDVREVDEFASGHIPEAINQPLSQIDQFKGDKNKHYLIICQSGMRSQRATDYLTSQGYQAVNVQGGMNAWTGDII</sequence>
<dbReference type="PANTHER" id="PTHR43031:SF17">
    <property type="entry name" value="SULFURTRANSFERASE YTWF-RELATED"/>
    <property type="match status" value="1"/>
</dbReference>
<evidence type="ECO:0000259" key="1">
    <source>
        <dbReference type="PROSITE" id="PS50206"/>
    </source>
</evidence>
<keyword evidence="2" id="KW-0808">Transferase</keyword>
<evidence type="ECO:0000313" key="2">
    <source>
        <dbReference type="EMBL" id="CYW57478.1"/>
    </source>
</evidence>
<dbReference type="Pfam" id="PF00581">
    <property type="entry name" value="Rhodanese"/>
    <property type="match status" value="1"/>
</dbReference>
<dbReference type="CDD" id="cd00158">
    <property type="entry name" value="RHOD"/>
    <property type="match status" value="1"/>
</dbReference>
<gene>
    <name evidence="2" type="primary">glpE</name>
    <name evidence="2" type="ORF">ERS132551_00127</name>
</gene>
<proteinExistence type="predicted"/>
<dbReference type="InterPro" id="IPR036873">
    <property type="entry name" value="Rhodanese-like_dom_sf"/>
</dbReference>
<dbReference type="SMART" id="SM00450">
    <property type="entry name" value="RHOD"/>
    <property type="match status" value="1"/>
</dbReference>
<protein>
    <submittedName>
        <fullName evidence="2">Rhodanese-related sulfurtransferase</fullName>
        <ecNumber evidence="2">2.8.1.1</ecNumber>
    </submittedName>
</protein>
<feature type="domain" description="Rhodanese" evidence="1">
    <location>
        <begin position="26"/>
        <end position="107"/>
    </location>
</feature>
<evidence type="ECO:0000313" key="3">
    <source>
        <dbReference type="Proteomes" id="UP000071962"/>
    </source>
</evidence>
<dbReference type="Gene3D" id="3.40.250.10">
    <property type="entry name" value="Rhodanese-like domain"/>
    <property type="match status" value="1"/>
</dbReference>
<dbReference type="EMBL" id="FIKT01000001">
    <property type="protein sequence ID" value="CYW57478.1"/>
    <property type="molecule type" value="Genomic_DNA"/>
</dbReference>
<reference evidence="2 3" key="1">
    <citation type="submission" date="2016-02" db="EMBL/GenBank/DDBJ databases">
        <authorList>
            <consortium name="Pathogen Informatics"/>
        </authorList>
    </citation>
    <scope>NUCLEOTIDE SEQUENCE [LARGE SCALE GENOMIC DNA]</scope>
    <source>
        <strain evidence="2 3">SS1062</strain>
    </source>
</reference>
<dbReference type="Proteomes" id="UP000071962">
    <property type="component" value="Unassembled WGS sequence"/>
</dbReference>
<accession>A0A0Z8Q579</accession>
<dbReference type="EC" id="2.8.1.1" evidence="2"/>
<dbReference type="RefSeq" id="WP_044762875.1">
    <property type="nucleotide sequence ID" value="NZ_CEKS01000050.1"/>
</dbReference>
<dbReference type="SUPFAM" id="SSF52821">
    <property type="entry name" value="Rhodanese/Cell cycle control phosphatase"/>
    <property type="match status" value="1"/>
</dbReference>